<dbReference type="InterPro" id="IPR058062">
    <property type="entry name" value="SCO7613_C"/>
</dbReference>
<reference evidence="2 3" key="1">
    <citation type="submission" date="2016-10" db="EMBL/GenBank/DDBJ databases">
        <authorList>
            <person name="de Groot N.N."/>
        </authorList>
    </citation>
    <scope>NUCLEOTIDE SEQUENCE [LARGE SCALE GENOMIC DNA]</scope>
    <source>
        <strain evidence="2 3">DSM 21741</strain>
    </source>
</reference>
<feature type="transmembrane region" description="Helical" evidence="1">
    <location>
        <begin position="222"/>
        <end position="241"/>
    </location>
</feature>
<feature type="transmembrane region" description="Helical" evidence="1">
    <location>
        <begin position="447"/>
        <end position="467"/>
    </location>
</feature>
<name>A0A1H1SMH5_9ACTN</name>
<keyword evidence="1" id="KW-0812">Transmembrane</keyword>
<evidence type="ECO:0000313" key="2">
    <source>
        <dbReference type="EMBL" id="SDS49224.1"/>
    </source>
</evidence>
<dbReference type="STRING" id="546871.SAMN04488543_1833"/>
<feature type="transmembrane region" description="Helical" evidence="1">
    <location>
        <begin position="310"/>
        <end position="330"/>
    </location>
</feature>
<dbReference type="RefSeq" id="WP_091412244.1">
    <property type="nucleotide sequence ID" value="NZ_LT629749.1"/>
</dbReference>
<gene>
    <name evidence="2" type="ORF">SAMN04488543_1833</name>
</gene>
<feature type="transmembrane region" description="Helical" evidence="1">
    <location>
        <begin position="601"/>
        <end position="619"/>
    </location>
</feature>
<keyword evidence="3" id="KW-1185">Reference proteome</keyword>
<evidence type="ECO:0000256" key="1">
    <source>
        <dbReference type="SAM" id="Phobius"/>
    </source>
</evidence>
<dbReference type="AlphaFoldDB" id="A0A1H1SMH5"/>
<dbReference type="Proteomes" id="UP000199092">
    <property type="component" value="Chromosome I"/>
</dbReference>
<feature type="transmembrane region" description="Helical" evidence="1">
    <location>
        <begin position="499"/>
        <end position="519"/>
    </location>
</feature>
<feature type="transmembrane region" description="Helical" evidence="1">
    <location>
        <begin position="200"/>
        <end position="216"/>
    </location>
</feature>
<protein>
    <submittedName>
        <fullName evidence="2">Uncharacterized protein</fullName>
    </submittedName>
</protein>
<organism evidence="2 3">
    <name type="scientific">Friedmanniella luteola</name>
    <dbReference type="NCBI Taxonomy" id="546871"/>
    <lineage>
        <taxon>Bacteria</taxon>
        <taxon>Bacillati</taxon>
        <taxon>Actinomycetota</taxon>
        <taxon>Actinomycetes</taxon>
        <taxon>Propionibacteriales</taxon>
        <taxon>Nocardioidaceae</taxon>
        <taxon>Friedmanniella</taxon>
    </lineage>
</organism>
<feature type="transmembrane region" description="Helical" evidence="1">
    <location>
        <begin position="336"/>
        <end position="355"/>
    </location>
</feature>
<evidence type="ECO:0000313" key="3">
    <source>
        <dbReference type="Proteomes" id="UP000199092"/>
    </source>
</evidence>
<feature type="transmembrane region" description="Helical" evidence="1">
    <location>
        <begin position="393"/>
        <end position="415"/>
    </location>
</feature>
<feature type="transmembrane region" description="Helical" evidence="1">
    <location>
        <begin position="253"/>
        <end position="273"/>
    </location>
</feature>
<dbReference type="NCBIfam" id="NF047321">
    <property type="entry name" value="SCO7613_CTERM"/>
    <property type="match status" value="1"/>
</dbReference>
<feature type="transmembrane region" description="Helical" evidence="1">
    <location>
        <begin position="575"/>
        <end position="595"/>
    </location>
</feature>
<keyword evidence="1" id="KW-1133">Transmembrane helix</keyword>
<sequence length="687" mass="67889">MPSTVDCPSCGHPLPPAAPTCPSCALPLSGPLAAELWRTDQQLLALQRHRGELIGRLRQGADDTLTGPAAAGAVVAPRTAWSGQQVLLGVGALLVLTAAVVFLAVAWSAIGVGGQVAVMALLTAATTAAALRLARRGLTATAQTLAAVAVGLAGVDLAAAHALDLAGLGRLDRVGYAAGAAALLALACGLAAWRAPALHAFPLAAALAGAAVPLLGVEAADAGWTTTALVLGLAAAAAALVADRLPRRPVARVALLVVGAGLLLSSWATAAVAVLDGPVLGSGGLAALVALAAAAGAGRRAGLGQSRLRHPVLGYGALVAAALTVAGLTWPADPPGSVSATLAVVAALVAAALSWSRPQPTGDRARLLLGLQLVAASALVLAGIRHLDAPRPLSLLPVATLTAGLGATALAAALVARDMARLRAGATGYAAALVLLAAAVAGEPVGAAATAVALVVLAVAAAVLAAWRRGGPEEPVLAGAWAVAVLAALGQASETSRPAVLSAVVLAVAGLLALAHGVLPRRGWAAVLGSLLCSAAVWTLLLDRDVTTVEAYALPLAALVGGVGLVRLRRQPGTPSWLTVGPALGVGLLPSAVASVDDPGLTRPLLVLVAGTVVLLLGVRLRWLSPVVAGALALAVVAVAQLAPYAVGLPRWLSFGAVGTVLLVLGARYEQRRRNARQALAWVTALR</sequence>
<feature type="transmembrane region" description="Helical" evidence="1">
    <location>
        <begin position="548"/>
        <end position="568"/>
    </location>
</feature>
<proteinExistence type="predicted"/>
<dbReference type="OrthoDB" id="3790598at2"/>
<feature type="transmembrane region" description="Helical" evidence="1">
    <location>
        <begin position="175"/>
        <end position="193"/>
    </location>
</feature>
<feature type="transmembrane region" description="Helical" evidence="1">
    <location>
        <begin position="422"/>
        <end position="441"/>
    </location>
</feature>
<dbReference type="EMBL" id="LT629749">
    <property type="protein sequence ID" value="SDS49224.1"/>
    <property type="molecule type" value="Genomic_DNA"/>
</dbReference>
<feature type="transmembrane region" description="Helical" evidence="1">
    <location>
        <begin position="116"/>
        <end position="133"/>
    </location>
</feature>
<feature type="transmembrane region" description="Helical" evidence="1">
    <location>
        <begin position="279"/>
        <end position="298"/>
    </location>
</feature>
<feature type="transmembrane region" description="Helical" evidence="1">
    <location>
        <begin position="652"/>
        <end position="669"/>
    </location>
</feature>
<feature type="transmembrane region" description="Helical" evidence="1">
    <location>
        <begin position="476"/>
        <end position="493"/>
    </location>
</feature>
<feature type="transmembrane region" description="Helical" evidence="1">
    <location>
        <begin position="145"/>
        <end position="163"/>
    </location>
</feature>
<feature type="transmembrane region" description="Helical" evidence="1">
    <location>
        <begin position="86"/>
        <end position="110"/>
    </location>
</feature>
<keyword evidence="1" id="KW-0472">Membrane</keyword>
<feature type="transmembrane region" description="Helical" evidence="1">
    <location>
        <begin position="626"/>
        <end position="646"/>
    </location>
</feature>
<accession>A0A1H1SMH5</accession>
<feature type="transmembrane region" description="Helical" evidence="1">
    <location>
        <begin position="524"/>
        <end position="542"/>
    </location>
</feature>
<feature type="transmembrane region" description="Helical" evidence="1">
    <location>
        <begin position="367"/>
        <end position="387"/>
    </location>
</feature>